<dbReference type="Proteomes" id="UP001141253">
    <property type="component" value="Chromosome 13"/>
</dbReference>
<feature type="region of interest" description="Disordered" evidence="1">
    <location>
        <begin position="171"/>
        <end position="191"/>
    </location>
</feature>
<evidence type="ECO:0008006" key="5">
    <source>
        <dbReference type="Google" id="ProtNLM"/>
    </source>
</evidence>
<reference evidence="3" key="1">
    <citation type="submission" date="2022-10" db="EMBL/GenBank/DDBJ databases">
        <authorList>
            <person name="Hyden B.L."/>
            <person name="Feng K."/>
            <person name="Yates T."/>
            <person name="Jawdy S."/>
            <person name="Smart L.B."/>
            <person name="Muchero W."/>
        </authorList>
    </citation>
    <scope>NUCLEOTIDE SEQUENCE</scope>
    <source>
        <tissue evidence="3">Shoot tip</tissue>
    </source>
</reference>
<reference evidence="3" key="2">
    <citation type="journal article" date="2023" name="Int. J. Mol. Sci.">
        <title>De Novo Assembly and Annotation of 11 Diverse Shrub Willow (Salix) Genomes Reveals Novel Gene Organization in Sex-Linked Regions.</title>
        <authorList>
            <person name="Hyden B."/>
            <person name="Feng K."/>
            <person name="Yates T.B."/>
            <person name="Jawdy S."/>
            <person name="Cereghino C."/>
            <person name="Smart L.B."/>
            <person name="Muchero W."/>
        </authorList>
    </citation>
    <scope>NUCLEOTIDE SEQUENCE</scope>
    <source>
        <tissue evidence="3">Shoot tip</tissue>
    </source>
</reference>
<evidence type="ECO:0000313" key="3">
    <source>
        <dbReference type="EMBL" id="KAJ6360279.1"/>
    </source>
</evidence>
<organism evidence="3 4">
    <name type="scientific">Salix suchowensis</name>
    <dbReference type="NCBI Taxonomy" id="1278906"/>
    <lineage>
        <taxon>Eukaryota</taxon>
        <taxon>Viridiplantae</taxon>
        <taxon>Streptophyta</taxon>
        <taxon>Embryophyta</taxon>
        <taxon>Tracheophyta</taxon>
        <taxon>Spermatophyta</taxon>
        <taxon>Magnoliopsida</taxon>
        <taxon>eudicotyledons</taxon>
        <taxon>Gunneridae</taxon>
        <taxon>Pentapetalae</taxon>
        <taxon>rosids</taxon>
        <taxon>fabids</taxon>
        <taxon>Malpighiales</taxon>
        <taxon>Salicaceae</taxon>
        <taxon>Saliceae</taxon>
        <taxon>Salix</taxon>
    </lineage>
</organism>
<feature type="transmembrane region" description="Helical" evidence="2">
    <location>
        <begin position="21"/>
        <end position="38"/>
    </location>
</feature>
<keyword evidence="4" id="KW-1185">Reference proteome</keyword>
<keyword evidence="2" id="KW-0472">Membrane</keyword>
<evidence type="ECO:0000256" key="2">
    <source>
        <dbReference type="SAM" id="Phobius"/>
    </source>
</evidence>
<dbReference type="InterPro" id="IPR044820">
    <property type="entry name" value="AGD14-like"/>
</dbReference>
<keyword evidence="2" id="KW-1133">Transmembrane helix</keyword>
<dbReference type="EMBL" id="JAPFFI010000015">
    <property type="protein sequence ID" value="KAJ6360279.1"/>
    <property type="molecule type" value="Genomic_DNA"/>
</dbReference>
<sequence>MVCVMEKKYLVYKWHHFFPTLLLLVDYFSLTFFYQMILNCPSIQRTTSLGSTGSFDNTSVSIKSYNSGSLLDVVAEAGQAAGNPQEKRPAFPLSSVSSHASLDLFKEQVAPESASPMAPPIDLFQLPATSPAPSVDLFQVPPTSSINLYQPSQTSLPSIVDLFGSSYQQQSVTTLDEKSPHSSLPKNEGWATFDVPQPIASTPGPDDHTSSVGPSNFLIPGLVISHSVQATDNSSSQNWKAFEFDDSVADIPLEGIKQSSEPQALHNPSPTADQYFGFGASEVVLQDFNKDGIQRTAYNGVLPGPSEPSDIVAGPSYTPSGHPMVKETQSHADHRSVNPFDLPYESDMEQSNMFMDMSSLEAALPNANSPSSFLGGTQPWFPQDLAMAYIPAAPQGGLAYIAGQAPNPQLGNVQTQGPVASVGGNPFA</sequence>
<dbReference type="PANTHER" id="PTHR46085">
    <property type="entry name" value="ARFGAP/RECO-RELATED"/>
    <property type="match status" value="1"/>
</dbReference>
<accession>A0ABQ9AWP4</accession>
<dbReference type="PANTHER" id="PTHR46085:SF4">
    <property type="entry name" value="ADP-RIBOSYLATION FACTOR GTPASE-ACTIVATING PROTEIN AGD14-RELATED"/>
    <property type="match status" value="1"/>
</dbReference>
<protein>
    <recommendedName>
        <fullName evidence="5">ADP-ribosylation factor GTPase-activating protein AGD14</fullName>
    </recommendedName>
</protein>
<name>A0ABQ9AWP4_9ROSI</name>
<evidence type="ECO:0000256" key="1">
    <source>
        <dbReference type="SAM" id="MobiDB-lite"/>
    </source>
</evidence>
<comment type="caution">
    <text evidence="3">The sequence shown here is derived from an EMBL/GenBank/DDBJ whole genome shotgun (WGS) entry which is preliminary data.</text>
</comment>
<proteinExistence type="predicted"/>
<gene>
    <name evidence="3" type="ORF">OIU77_004311</name>
</gene>
<evidence type="ECO:0000313" key="4">
    <source>
        <dbReference type="Proteomes" id="UP001141253"/>
    </source>
</evidence>
<keyword evidence="2" id="KW-0812">Transmembrane</keyword>